<dbReference type="PANTHER" id="PTHR11669:SF8">
    <property type="entry name" value="DNA POLYMERASE III SUBUNIT DELTA"/>
    <property type="match status" value="1"/>
</dbReference>
<dbReference type="GO" id="GO:0006261">
    <property type="term" value="P:DNA-templated DNA replication"/>
    <property type="evidence" value="ECO:0007669"/>
    <property type="project" value="TreeGrafter"/>
</dbReference>
<keyword evidence="2" id="KW-1185">Reference proteome</keyword>
<proteinExistence type="predicted"/>
<name>A0A7X1B4U9_9BACT</name>
<dbReference type="PANTHER" id="PTHR11669">
    <property type="entry name" value="REPLICATION FACTOR C / DNA POLYMERASE III GAMMA-TAU SUBUNIT"/>
    <property type="match status" value="1"/>
</dbReference>
<sequence>MTEAAAPTDPQALVNRAMAENKLAHALLIHGQSLVAVECFAMELSARLLQIRSSGDELEEKLFRHPDVFTLRPSKKSRVISVDDTREAIRQIQHSPQAGDRKVAIVFEADRFNNYAANAFLKTLEEPPLNTTILLLTTRPHSLLATIRSRCQLFRLPTAAHTFDDPSAQAWLDSYQTWLEDLLTGGPGGKKSIPHFIIGAYALVERFSSIIQTLGKEAWNAQSKNLPEDMKDDERVALESRISISIRQEFLSAMENATEALARKKLFDDSTVPQKLVETIDVLESATNLLRLNMKTETVLESYLLRALRIWTAK</sequence>
<dbReference type="EMBL" id="JACHVC010000006">
    <property type="protein sequence ID" value="MBC2605686.1"/>
    <property type="molecule type" value="Genomic_DNA"/>
</dbReference>
<dbReference type="RefSeq" id="WP_185659553.1">
    <property type="nucleotide sequence ID" value="NZ_CAWPOO010000006.1"/>
</dbReference>
<dbReference type="InterPro" id="IPR050238">
    <property type="entry name" value="DNA_Rep/Repair_Clamp_Loader"/>
</dbReference>
<reference evidence="1 2" key="1">
    <citation type="submission" date="2020-07" db="EMBL/GenBank/DDBJ databases">
        <authorList>
            <person name="Feng X."/>
        </authorList>
    </citation>
    <scope>NUCLEOTIDE SEQUENCE [LARGE SCALE GENOMIC DNA]</scope>
    <source>
        <strain evidence="1 2">JCM23202</strain>
    </source>
</reference>
<accession>A0A7X1B4U9</accession>
<comment type="caution">
    <text evidence="1">The sequence shown here is derived from an EMBL/GenBank/DDBJ whole genome shotgun (WGS) entry which is preliminary data.</text>
</comment>
<organism evidence="1 2">
    <name type="scientific">Pelagicoccus albus</name>
    <dbReference type="NCBI Taxonomy" id="415222"/>
    <lineage>
        <taxon>Bacteria</taxon>
        <taxon>Pseudomonadati</taxon>
        <taxon>Verrucomicrobiota</taxon>
        <taxon>Opitutia</taxon>
        <taxon>Puniceicoccales</taxon>
        <taxon>Pelagicoccaceae</taxon>
        <taxon>Pelagicoccus</taxon>
    </lineage>
</organism>
<evidence type="ECO:0000313" key="2">
    <source>
        <dbReference type="Proteomes" id="UP000526501"/>
    </source>
</evidence>
<gene>
    <name evidence="1" type="ORF">H5P27_06480</name>
</gene>
<dbReference type="SUPFAM" id="SSF52540">
    <property type="entry name" value="P-loop containing nucleoside triphosphate hydrolases"/>
    <property type="match status" value="1"/>
</dbReference>
<dbReference type="Gene3D" id="3.40.50.300">
    <property type="entry name" value="P-loop containing nucleotide triphosphate hydrolases"/>
    <property type="match status" value="1"/>
</dbReference>
<evidence type="ECO:0000313" key="1">
    <source>
        <dbReference type="EMBL" id="MBC2605686.1"/>
    </source>
</evidence>
<dbReference type="Proteomes" id="UP000526501">
    <property type="component" value="Unassembled WGS sequence"/>
</dbReference>
<dbReference type="Pfam" id="PF13177">
    <property type="entry name" value="DNA_pol3_delta2"/>
    <property type="match status" value="1"/>
</dbReference>
<dbReference type="AlphaFoldDB" id="A0A7X1B4U9"/>
<protein>
    <submittedName>
        <fullName evidence="1">DNA polymerase III subunit gamma/tau</fullName>
    </submittedName>
</protein>
<dbReference type="InterPro" id="IPR027417">
    <property type="entry name" value="P-loop_NTPase"/>
</dbReference>